<feature type="transmembrane region" description="Helical" evidence="6">
    <location>
        <begin position="154"/>
        <end position="173"/>
    </location>
</feature>
<evidence type="ECO:0000256" key="2">
    <source>
        <dbReference type="ARBA" id="ARBA00022692"/>
    </source>
</evidence>
<dbReference type="NCBIfam" id="NF037982">
    <property type="entry name" value="Nramp_1"/>
    <property type="match status" value="1"/>
</dbReference>
<evidence type="ECO:0000256" key="5">
    <source>
        <dbReference type="SAM" id="MobiDB-lite"/>
    </source>
</evidence>
<dbReference type="PANTHER" id="PTHR11706">
    <property type="entry name" value="SOLUTE CARRIER PROTEIN FAMILY 11 MEMBER"/>
    <property type="match status" value="1"/>
</dbReference>
<reference evidence="7 8" key="1">
    <citation type="submission" date="2019-02" db="EMBL/GenBank/DDBJ databases">
        <title>Genome sequencing of the rare red list fungi Bondarzewia mesenterica.</title>
        <authorList>
            <person name="Buettner E."/>
            <person name="Kellner H."/>
        </authorList>
    </citation>
    <scope>NUCLEOTIDE SEQUENCE [LARGE SCALE GENOMIC DNA]</scope>
    <source>
        <strain evidence="7 8">DSM 108281</strain>
    </source>
</reference>
<proteinExistence type="predicted"/>
<feature type="transmembrane region" description="Helical" evidence="6">
    <location>
        <begin position="185"/>
        <end position="205"/>
    </location>
</feature>
<keyword evidence="3 6" id="KW-1133">Transmembrane helix</keyword>
<name>A0A4S4M0T2_9AGAM</name>
<dbReference type="GO" id="GO:0030026">
    <property type="term" value="P:intracellular manganese ion homeostasis"/>
    <property type="evidence" value="ECO:0007669"/>
    <property type="project" value="TreeGrafter"/>
</dbReference>
<evidence type="ECO:0000313" key="8">
    <source>
        <dbReference type="Proteomes" id="UP000310158"/>
    </source>
</evidence>
<dbReference type="PRINTS" id="PR00447">
    <property type="entry name" value="NATRESASSCMP"/>
</dbReference>
<dbReference type="GO" id="GO:0034755">
    <property type="term" value="P:iron ion transmembrane transport"/>
    <property type="evidence" value="ECO:0007669"/>
    <property type="project" value="TreeGrafter"/>
</dbReference>
<dbReference type="Proteomes" id="UP000310158">
    <property type="component" value="Unassembled WGS sequence"/>
</dbReference>
<sequence length="573" mass="62188">MQCHSQHPADDSDQVTPSLWSNRFRTTARVIVEHALKHTGVGIVCAVAYFDPGNWGVDLQAGSEYGYKLLFIVLLSGIFALFLQSLASKLGVITGLDLASHCRLLLYDRPRHTRLFRWLGLYPLYALSEIAIIATDLAELLGSAIALCMLFPKLPLWAGVLLTSCDVLFILALGDPLRGRPVKMFELLISFLVIGVLVCMCIIISKVDVNWTTAFDGYVPSKTIFQSGALYTSVSILGATVMPHALFLGSALATQDRVSPKPDKSLSESSSFDSTLPTSNTGRGLRRRFSPGKVWEGIIAQCRSPPNDPDRIECKSHADRENNPLSFIKAHLYHGIADIIISLLGFAVVINSLILILSAAVFFYSEGPNAPGTSYQNSASLFDAHDLIAREVGRGAAVMFALALLCAGQSSSIIATVAGQNVSEGFIRWRTSPVLRRVYTRLLGLIPSMVVATALGRQGIDMLLVVSQVVLSIVLPFIIFPLVWLTSSKSIMSVRSDLLSPTELSRDPSKTTLTDLTLPFDGEQSVSVEEARSGEMVDYSSGRLVTGIGYGIWLIVIVTNAYVLITLMMGNAA</sequence>
<feature type="transmembrane region" description="Helical" evidence="6">
    <location>
        <begin position="550"/>
        <end position="570"/>
    </location>
</feature>
<dbReference type="InterPro" id="IPR001046">
    <property type="entry name" value="NRAMP_fam"/>
</dbReference>
<dbReference type="GO" id="GO:0005384">
    <property type="term" value="F:manganese ion transmembrane transporter activity"/>
    <property type="evidence" value="ECO:0007669"/>
    <property type="project" value="TreeGrafter"/>
</dbReference>
<dbReference type="NCBIfam" id="TIGR01197">
    <property type="entry name" value="nramp"/>
    <property type="match status" value="1"/>
</dbReference>
<feature type="transmembrane region" description="Helical" evidence="6">
    <location>
        <begin position="339"/>
        <end position="364"/>
    </location>
</feature>
<keyword evidence="8" id="KW-1185">Reference proteome</keyword>
<dbReference type="OrthoDB" id="409173at2759"/>
<gene>
    <name evidence="7" type="ORF">EW146_g4298</name>
</gene>
<keyword evidence="2 6" id="KW-0812">Transmembrane</keyword>
<feature type="transmembrane region" description="Helical" evidence="6">
    <location>
        <begin position="65"/>
        <end position="83"/>
    </location>
</feature>
<evidence type="ECO:0000313" key="7">
    <source>
        <dbReference type="EMBL" id="THH16340.1"/>
    </source>
</evidence>
<dbReference type="PANTHER" id="PTHR11706:SF101">
    <property type="entry name" value="MANGANESE TRANSPORTER SMF1"/>
    <property type="match status" value="1"/>
</dbReference>
<dbReference type="GO" id="GO:0015086">
    <property type="term" value="F:cadmium ion transmembrane transporter activity"/>
    <property type="evidence" value="ECO:0007669"/>
    <property type="project" value="TreeGrafter"/>
</dbReference>
<dbReference type="GO" id="GO:0005886">
    <property type="term" value="C:plasma membrane"/>
    <property type="evidence" value="ECO:0007669"/>
    <property type="project" value="TreeGrafter"/>
</dbReference>
<protein>
    <submittedName>
        <fullName evidence="7">Uncharacterized protein</fullName>
    </submittedName>
</protein>
<feature type="transmembrane region" description="Helical" evidence="6">
    <location>
        <begin position="115"/>
        <end position="134"/>
    </location>
</feature>
<dbReference type="AlphaFoldDB" id="A0A4S4M0T2"/>
<feature type="transmembrane region" description="Helical" evidence="6">
    <location>
        <begin position="462"/>
        <end position="485"/>
    </location>
</feature>
<evidence type="ECO:0000256" key="3">
    <source>
        <dbReference type="ARBA" id="ARBA00022989"/>
    </source>
</evidence>
<feature type="transmembrane region" description="Helical" evidence="6">
    <location>
        <begin position="229"/>
        <end position="254"/>
    </location>
</feature>
<feature type="transmembrane region" description="Helical" evidence="6">
    <location>
        <begin position="438"/>
        <end position="456"/>
    </location>
</feature>
<dbReference type="Pfam" id="PF01566">
    <property type="entry name" value="Nramp"/>
    <property type="match status" value="2"/>
</dbReference>
<evidence type="ECO:0000256" key="6">
    <source>
        <dbReference type="SAM" id="Phobius"/>
    </source>
</evidence>
<comment type="caution">
    <text evidence="7">The sequence shown here is derived from an EMBL/GenBank/DDBJ whole genome shotgun (WGS) entry which is preliminary data.</text>
</comment>
<keyword evidence="4 6" id="KW-0472">Membrane</keyword>
<feature type="transmembrane region" description="Helical" evidence="6">
    <location>
        <begin position="396"/>
        <end position="418"/>
    </location>
</feature>
<dbReference type="EMBL" id="SGPL01000163">
    <property type="protein sequence ID" value="THH16340.1"/>
    <property type="molecule type" value="Genomic_DNA"/>
</dbReference>
<feature type="compositionally biased region" description="Low complexity" evidence="5">
    <location>
        <begin position="267"/>
        <end position="279"/>
    </location>
</feature>
<evidence type="ECO:0000256" key="1">
    <source>
        <dbReference type="ARBA" id="ARBA00004141"/>
    </source>
</evidence>
<comment type="subcellular location">
    <subcellularLocation>
        <location evidence="1">Membrane</location>
        <topology evidence="1">Multi-pass membrane protein</topology>
    </subcellularLocation>
</comment>
<feature type="region of interest" description="Disordered" evidence="5">
    <location>
        <begin position="258"/>
        <end position="288"/>
    </location>
</feature>
<accession>A0A4S4M0T2</accession>
<evidence type="ECO:0000256" key="4">
    <source>
        <dbReference type="ARBA" id="ARBA00023136"/>
    </source>
</evidence>
<organism evidence="7 8">
    <name type="scientific">Bondarzewia mesenterica</name>
    <dbReference type="NCBI Taxonomy" id="1095465"/>
    <lineage>
        <taxon>Eukaryota</taxon>
        <taxon>Fungi</taxon>
        <taxon>Dikarya</taxon>
        <taxon>Basidiomycota</taxon>
        <taxon>Agaricomycotina</taxon>
        <taxon>Agaricomycetes</taxon>
        <taxon>Russulales</taxon>
        <taxon>Bondarzewiaceae</taxon>
        <taxon>Bondarzewia</taxon>
    </lineage>
</organism>